<accession>A0A7J7N7P3</accession>
<keyword evidence="3" id="KW-1185">Reference proteome</keyword>
<gene>
    <name evidence="2" type="ORF">GIB67_025115</name>
</gene>
<organism evidence="2 3">
    <name type="scientific">Kingdonia uniflora</name>
    <dbReference type="NCBI Taxonomy" id="39325"/>
    <lineage>
        <taxon>Eukaryota</taxon>
        <taxon>Viridiplantae</taxon>
        <taxon>Streptophyta</taxon>
        <taxon>Embryophyta</taxon>
        <taxon>Tracheophyta</taxon>
        <taxon>Spermatophyta</taxon>
        <taxon>Magnoliopsida</taxon>
        <taxon>Ranunculales</taxon>
        <taxon>Circaeasteraceae</taxon>
        <taxon>Kingdonia</taxon>
    </lineage>
</organism>
<dbReference type="Proteomes" id="UP000541444">
    <property type="component" value="Unassembled WGS sequence"/>
</dbReference>
<keyword evidence="1" id="KW-0472">Membrane</keyword>
<dbReference type="AlphaFoldDB" id="A0A7J7N7P3"/>
<dbReference type="PANTHER" id="PTHR36785:SF1">
    <property type="entry name" value="OS05G0502500 PROTEIN"/>
    <property type="match status" value="1"/>
</dbReference>
<name>A0A7J7N7P3_9MAGN</name>
<dbReference type="PANTHER" id="PTHR36785">
    <property type="entry name" value="OS05G0502500 PROTEIN"/>
    <property type="match status" value="1"/>
</dbReference>
<dbReference type="OrthoDB" id="1935723at2759"/>
<keyword evidence="1" id="KW-0812">Transmembrane</keyword>
<comment type="caution">
    <text evidence="2">The sequence shown here is derived from an EMBL/GenBank/DDBJ whole genome shotgun (WGS) entry which is preliminary data.</text>
</comment>
<evidence type="ECO:0000256" key="1">
    <source>
        <dbReference type="SAM" id="Phobius"/>
    </source>
</evidence>
<protein>
    <submittedName>
        <fullName evidence="2">Uncharacterized protein</fullName>
    </submittedName>
</protein>
<dbReference type="EMBL" id="JACGCM010000999">
    <property type="protein sequence ID" value="KAF6163251.1"/>
    <property type="molecule type" value="Genomic_DNA"/>
</dbReference>
<evidence type="ECO:0000313" key="3">
    <source>
        <dbReference type="Proteomes" id="UP000541444"/>
    </source>
</evidence>
<proteinExistence type="predicted"/>
<sequence>MGTDDAVGDHQLDGLNHKDVDGYDSTNVEETLCVVAITLIDVIEEYIGSSSNVSTLSRNKLLAVILPIAGAGVFLWWAGRNIVQSNCPNCGNEFQIFKSSLNDGLQLCPYCTQPFTVEGNEFIKEPGKSGSNRSTTFGQAFNGFSPTSQKGTCSSVSIVDIEAEVKDVE</sequence>
<keyword evidence="1" id="KW-1133">Transmembrane helix</keyword>
<feature type="transmembrane region" description="Helical" evidence="1">
    <location>
        <begin position="61"/>
        <end position="79"/>
    </location>
</feature>
<evidence type="ECO:0000313" key="2">
    <source>
        <dbReference type="EMBL" id="KAF6163251.1"/>
    </source>
</evidence>
<reference evidence="2 3" key="1">
    <citation type="journal article" date="2020" name="IScience">
        <title>Genome Sequencing of the Endangered Kingdonia uniflora (Circaeasteraceae, Ranunculales) Reveals Potential Mechanisms of Evolutionary Specialization.</title>
        <authorList>
            <person name="Sun Y."/>
            <person name="Deng T."/>
            <person name="Zhang A."/>
            <person name="Moore M.J."/>
            <person name="Landis J.B."/>
            <person name="Lin N."/>
            <person name="Zhang H."/>
            <person name="Zhang X."/>
            <person name="Huang J."/>
            <person name="Zhang X."/>
            <person name="Sun H."/>
            <person name="Wang H."/>
        </authorList>
    </citation>
    <scope>NUCLEOTIDE SEQUENCE [LARGE SCALE GENOMIC DNA]</scope>
    <source>
        <strain evidence="2">TB1705</strain>
        <tissue evidence="2">Leaf</tissue>
    </source>
</reference>